<keyword evidence="3" id="KW-1185">Reference proteome</keyword>
<evidence type="ECO:0000256" key="1">
    <source>
        <dbReference type="SAM" id="MobiDB-lite"/>
    </source>
</evidence>
<feature type="region of interest" description="Disordered" evidence="1">
    <location>
        <begin position="1"/>
        <end position="22"/>
    </location>
</feature>
<evidence type="ECO:0000313" key="3">
    <source>
        <dbReference type="Proteomes" id="UP000265520"/>
    </source>
</evidence>
<dbReference type="EMBL" id="LXQA010294727">
    <property type="protein sequence ID" value="MCI41655.1"/>
    <property type="molecule type" value="Genomic_DNA"/>
</dbReference>
<dbReference type="Proteomes" id="UP000265520">
    <property type="component" value="Unassembled WGS sequence"/>
</dbReference>
<proteinExistence type="predicted"/>
<sequence length="78" mass="8818">MNRIPDPPEEEGFYRAPSVGPNVSLMGSVEQPTKDDCQDFSLDGGKNCSWSSSRVKLFRLSRIRDMPEGARVLEWRST</sequence>
<evidence type="ECO:0000313" key="2">
    <source>
        <dbReference type="EMBL" id="MCI41655.1"/>
    </source>
</evidence>
<dbReference type="AlphaFoldDB" id="A0A392S1A6"/>
<reference evidence="2 3" key="1">
    <citation type="journal article" date="2018" name="Front. Plant Sci.">
        <title>Red Clover (Trifolium pratense) and Zigzag Clover (T. medium) - A Picture of Genomic Similarities and Differences.</title>
        <authorList>
            <person name="Dluhosova J."/>
            <person name="Istvanek J."/>
            <person name="Nedelnik J."/>
            <person name="Repkova J."/>
        </authorList>
    </citation>
    <scope>NUCLEOTIDE SEQUENCE [LARGE SCALE GENOMIC DNA]</scope>
    <source>
        <strain evidence="3">cv. 10/8</strain>
        <tissue evidence="2">Leaf</tissue>
    </source>
</reference>
<accession>A0A392S1A6</accession>
<organism evidence="2 3">
    <name type="scientific">Trifolium medium</name>
    <dbReference type="NCBI Taxonomy" id="97028"/>
    <lineage>
        <taxon>Eukaryota</taxon>
        <taxon>Viridiplantae</taxon>
        <taxon>Streptophyta</taxon>
        <taxon>Embryophyta</taxon>
        <taxon>Tracheophyta</taxon>
        <taxon>Spermatophyta</taxon>
        <taxon>Magnoliopsida</taxon>
        <taxon>eudicotyledons</taxon>
        <taxon>Gunneridae</taxon>
        <taxon>Pentapetalae</taxon>
        <taxon>rosids</taxon>
        <taxon>fabids</taxon>
        <taxon>Fabales</taxon>
        <taxon>Fabaceae</taxon>
        <taxon>Papilionoideae</taxon>
        <taxon>50 kb inversion clade</taxon>
        <taxon>NPAAA clade</taxon>
        <taxon>Hologalegina</taxon>
        <taxon>IRL clade</taxon>
        <taxon>Trifolieae</taxon>
        <taxon>Trifolium</taxon>
    </lineage>
</organism>
<protein>
    <submittedName>
        <fullName evidence="2">Uncharacterized protein</fullName>
    </submittedName>
</protein>
<name>A0A392S1A6_9FABA</name>
<comment type="caution">
    <text evidence="2">The sequence shown here is derived from an EMBL/GenBank/DDBJ whole genome shotgun (WGS) entry which is preliminary data.</text>
</comment>
<feature type="non-terminal residue" evidence="2">
    <location>
        <position position="78"/>
    </location>
</feature>